<dbReference type="EMBL" id="CP022187">
    <property type="protein sequence ID" value="AWI76450.1"/>
    <property type="molecule type" value="Genomic_DNA"/>
</dbReference>
<protein>
    <submittedName>
        <fullName evidence="1">Uncharacterized protein</fullName>
    </submittedName>
</protein>
<organism evidence="1 2">
    <name type="scientific">Parazoarcus communis</name>
    <dbReference type="NCBI Taxonomy" id="41977"/>
    <lineage>
        <taxon>Bacteria</taxon>
        <taxon>Pseudomonadati</taxon>
        <taxon>Pseudomonadota</taxon>
        <taxon>Betaproteobacteria</taxon>
        <taxon>Rhodocyclales</taxon>
        <taxon>Zoogloeaceae</taxon>
        <taxon>Parazoarcus</taxon>
    </lineage>
</organism>
<evidence type="ECO:0000313" key="2">
    <source>
        <dbReference type="Proteomes" id="UP000244930"/>
    </source>
</evidence>
<dbReference type="KEGG" id="acom:CEW83_15545"/>
<name>A0A2U8GSQ7_9RHOO</name>
<gene>
    <name evidence="1" type="ORF">CEW83_15545</name>
</gene>
<reference evidence="1 2" key="1">
    <citation type="submission" date="2017-06" db="EMBL/GenBank/DDBJ databases">
        <title>Azoarcus.</title>
        <authorList>
            <person name="Woo J.-H."/>
            <person name="Kim H.-S."/>
        </authorList>
    </citation>
    <scope>NUCLEOTIDE SEQUENCE [LARGE SCALE GENOMIC DNA]</scope>
    <source>
        <strain evidence="1 2">TSPY31</strain>
    </source>
</reference>
<accession>A0A2U8GSQ7</accession>
<sequence length="81" mass="8686">MTNRTVRGFVDHGHNLAGGPEQFSSISACTNASFEPGGVFFARPGKASQNCFRMGYSAIPGAAIEADVQEMHEARQALEVR</sequence>
<dbReference type="AlphaFoldDB" id="A0A2U8GSQ7"/>
<keyword evidence="2" id="KW-1185">Reference proteome</keyword>
<evidence type="ECO:0000313" key="1">
    <source>
        <dbReference type="EMBL" id="AWI76450.1"/>
    </source>
</evidence>
<proteinExistence type="predicted"/>
<dbReference type="RefSeq" id="WP_108950149.1">
    <property type="nucleotide sequence ID" value="NZ_CP022187.1"/>
</dbReference>
<dbReference type="Proteomes" id="UP000244930">
    <property type="component" value="Chromosome"/>
</dbReference>